<keyword evidence="4" id="KW-1185">Reference proteome</keyword>
<dbReference type="GO" id="GO:0015679">
    <property type="term" value="P:plasma membrane copper ion transport"/>
    <property type="evidence" value="ECO:0007669"/>
    <property type="project" value="TreeGrafter"/>
</dbReference>
<dbReference type="GO" id="GO:0046914">
    <property type="term" value="F:transition metal ion binding"/>
    <property type="evidence" value="ECO:0007669"/>
    <property type="project" value="TreeGrafter"/>
</dbReference>
<dbReference type="Proteomes" id="UP000664303">
    <property type="component" value="Unassembled WGS sequence"/>
</dbReference>
<feature type="chain" id="PRO_5037921777" description="HlyD family efflux transporter periplasmic adaptor subunit" evidence="2">
    <location>
        <begin position="21"/>
        <end position="340"/>
    </location>
</feature>
<comment type="caution">
    <text evidence="3">The sequence shown here is derived from an EMBL/GenBank/DDBJ whole genome shotgun (WGS) entry which is preliminary data.</text>
</comment>
<dbReference type="PANTHER" id="PTHR30097">
    <property type="entry name" value="CATION EFFLUX SYSTEM PROTEIN CUSB"/>
    <property type="match status" value="1"/>
</dbReference>
<evidence type="ECO:0000256" key="2">
    <source>
        <dbReference type="SAM" id="SignalP"/>
    </source>
</evidence>
<proteinExistence type="predicted"/>
<evidence type="ECO:0008006" key="5">
    <source>
        <dbReference type="Google" id="ProtNLM"/>
    </source>
</evidence>
<keyword evidence="1" id="KW-0813">Transport</keyword>
<evidence type="ECO:0000313" key="4">
    <source>
        <dbReference type="Proteomes" id="UP000664303"/>
    </source>
</evidence>
<dbReference type="EMBL" id="JAFKCZ010000004">
    <property type="protein sequence ID" value="MBN7795952.1"/>
    <property type="molecule type" value="Genomic_DNA"/>
</dbReference>
<evidence type="ECO:0000313" key="3">
    <source>
        <dbReference type="EMBL" id="MBN7795952.1"/>
    </source>
</evidence>
<reference evidence="3" key="1">
    <citation type="submission" date="2021-02" db="EMBL/GenBank/DDBJ databases">
        <title>PHA producing bacteria isolated from coastal sediment in Guangdong, Shenzhen.</title>
        <authorList>
            <person name="Zheng W."/>
            <person name="Yu S."/>
            <person name="Huang Y."/>
        </authorList>
    </citation>
    <scope>NUCLEOTIDE SEQUENCE</scope>
    <source>
        <strain evidence="3">TN14-10</strain>
    </source>
</reference>
<evidence type="ECO:0000256" key="1">
    <source>
        <dbReference type="ARBA" id="ARBA00022448"/>
    </source>
</evidence>
<accession>A0A939DEB4</accession>
<dbReference type="InterPro" id="IPR051909">
    <property type="entry name" value="MFP_Cation_Efflux"/>
</dbReference>
<gene>
    <name evidence="3" type="ORF">JYP50_05100</name>
</gene>
<sequence>MKTPILALALAGFCAAPAQAQRIDIDTLGSLQLDYTRVAASAGYTGAPLAGDVGFRPGDALSVVSPYHIQRIRYLVNPGGAVTRGQPVAELAGPEIHHFLVQYEVAAERLAVARKRFESNRELYQRRAIDEQRWIEISDAYFSLRLEHEHLAHFRELLREAPDNSDHILFTAPAAGRLLYRLTSPGIAAGGEIAQVVPDSALRLRVAIPAGAGGGPSRLARGECDLAIDAIDSVVEGFHRRAWSAPLAPECPWLPGQRVMVSPFYPQQGYEVPRESLLHWEGDPAVLLRSGAQLELVPVEVVSSTTGGYFVRCDATLSDREVLSASVSAVQGILLGLGGE</sequence>
<dbReference type="GO" id="GO:0030288">
    <property type="term" value="C:outer membrane-bounded periplasmic space"/>
    <property type="evidence" value="ECO:0007669"/>
    <property type="project" value="TreeGrafter"/>
</dbReference>
<dbReference type="AlphaFoldDB" id="A0A939DEB4"/>
<protein>
    <recommendedName>
        <fullName evidence="5">HlyD family efflux transporter periplasmic adaptor subunit</fullName>
    </recommendedName>
</protein>
<feature type="signal peptide" evidence="2">
    <location>
        <begin position="1"/>
        <end position="20"/>
    </location>
</feature>
<organism evidence="3 4">
    <name type="scientific">Parahaliea mediterranea</name>
    <dbReference type="NCBI Taxonomy" id="651086"/>
    <lineage>
        <taxon>Bacteria</taxon>
        <taxon>Pseudomonadati</taxon>
        <taxon>Pseudomonadota</taxon>
        <taxon>Gammaproteobacteria</taxon>
        <taxon>Cellvibrionales</taxon>
        <taxon>Halieaceae</taxon>
        <taxon>Parahaliea</taxon>
    </lineage>
</organism>
<dbReference type="RefSeq" id="WP_206559407.1">
    <property type="nucleotide sequence ID" value="NZ_JAFKCZ010000004.1"/>
</dbReference>
<name>A0A939DEB4_9GAMM</name>
<dbReference type="GO" id="GO:0060003">
    <property type="term" value="P:copper ion export"/>
    <property type="evidence" value="ECO:0007669"/>
    <property type="project" value="TreeGrafter"/>
</dbReference>
<keyword evidence="2" id="KW-0732">Signal</keyword>
<dbReference type="PANTHER" id="PTHR30097:SF4">
    <property type="entry name" value="SLR6042 PROTEIN"/>
    <property type="match status" value="1"/>
</dbReference>